<sequence length="127" mass="14667">MEWTLALLFGAAVVLLILSFIKSKQVKQEKEQQMEQFTISFLKELNQLQQKIQDVEIDTEIIAQKTGLSKQRLLLREVIDLHRRGYSLESITAKSQMTEDEIKRLLAPYIKSKVERSDVTNESSNNA</sequence>
<dbReference type="EMBL" id="LFZW01000001">
    <property type="protein sequence ID" value="KMY52433.1"/>
    <property type="molecule type" value="Genomic_DNA"/>
</dbReference>
<dbReference type="AlphaFoldDB" id="A0A0K9H0L1"/>
<dbReference type="OrthoDB" id="2937672at2"/>
<accession>A0A0K9H0L1</accession>
<dbReference type="PATRIC" id="fig|1679170.3.peg.4384"/>
<dbReference type="Proteomes" id="UP000037146">
    <property type="component" value="Unassembled WGS sequence"/>
</dbReference>
<keyword evidence="2" id="KW-1185">Reference proteome</keyword>
<reference evidence="2" key="1">
    <citation type="submission" date="2015-07" db="EMBL/GenBank/DDBJ databases">
        <title>Genome sequencing project for genomic taxonomy and phylogenomics of Bacillus-like bacteria.</title>
        <authorList>
            <person name="Liu B."/>
            <person name="Wang J."/>
            <person name="Zhu Y."/>
            <person name="Liu G."/>
            <person name="Chen Q."/>
            <person name="Chen Z."/>
            <person name="Lan J."/>
            <person name="Che J."/>
            <person name="Ge C."/>
            <person name="Shi H."/>
            <person name="Pan Z."/>
            <person name="Liu X."/>
        </authorList>
    </citation>
    <scope>NUCLEOTIDE SEQUENCE [LARGE SCALE GENOMIC DNA]</scope>
    <source>
        <strain evidence="2">FJAT-27997</strain>
    </source>
</reference>
<proteinExistence type="predicted"/>
<protein>
    <submittedName>
        <fullName evidence="1">Uncharacterized protein</fullName>
    </submittedName>
</protein>
<evidence type="ECO:0000313" key="2">
    <source>
        <dbReference type="Proteomes" id="UP000037146"/>
    </source>
</evidence>
<comment type="caution">
    <text evidence="1">The sequence shown here is derived from an EMBL/GenBank/DDBJ whole genome shotgun (WGS) entry which is preliminary data.</text>
</comment>
<organism evidence="1 2">
    <name type="scientific">Peribacillus loiseleuriae</name>
    <dbReference type="NCBI Taxonomy" id="1679170"/>
    <lineage>
        <taxon>Bacteria</taxon>
        <taxon>Bacillati</taxon>
        <taxon>Bacillota</taxon>
        <taxon>Bacilli</taxon>
        <taxon>Bacillales</taxon>
        <taxon>Bacillaceae</taxon>
        <taxon>Peribacillus</taxon>
    </lineage>
</organism>
<name>A0A0K9H0L1_9BACI</name>
<evidence type="ECO:0000313" key="1">
    <source>
        <dbReference type="EMBL" id="KMY52433.1"/>
    </source>
</evidence>
<gene>
    <name evidence="1" type="ORF">AC625_19310</name>
</gene>